<dbReference type="GO" id="GO:0005524">
    <property type="term" value="F:ATP binding"/>
    <property type="evidence" value="ECO:0007669"/>
    <property type="project" value="InterPro"/>
</dbReference>
<evidence type="ECO:0000259" key="2">
    <source>
        <dbReference type="PROSITE" id="PS50011"/>
    </source>
</evidence>
<feature type="compositionally biased region" description="Polar residues" evidence="1">
    <location>
        <begin position="679"/>
        <end position="688"/>
    </location>
</feature>
<keyword evidence="4" id="KW-1185">Reference proteome</keyword>
<name>A0A0W0RV70_LEGBO</name>
<protein>
    <submittedName>
        <fullName evidence="3">Protein kinase domain containing protein</fullName>
    </submittedName>
</protein>
<feature type="domain" description="Protein kinase" evidence="2">
    <location>
        <begin position="175"/>
        <end position="456"/>
    </location>
</feature>
<dbReference type="GO" id="GO:0004672">
    <property type="term" value="F:protein kinase activity"/>
    <property type="evidence" value="ECO:0007669"/>
    <property type="project" value="InterPro"/>
</dbReference>
<dbReference type="Proteomes" id="UP000054695">
    <property type="component" value="Unassembled WGS sequence"/>
</dbReference>
<dbReference type="EMBL" id="LNXU01000013">
    <property type="protein sequence ID" value="KTC74833.1"/>
    <property type="molecule type" value="Genomic_DNA"/>
</dbReference>
<dbReference type="RefSeq" id="WP_064115092.1">
    <property type="nucleotide sequence ID" value="NZ_CAAAIY010000012.1"/>
</dbReference>
<dbReference type="InterPro" id="IPR000719">
    <property type="entry name" value="Prot_kinase_dom"/>
</dbReference>
<dbReference type="PATRIC" id="fig|447.4.peg.1315"/>
<reference evidence="3 4" key="1">
    <citation type="submission" date="2015-11" db="EMBL/GenBank/DDBJ databases">
        <title>Genomic analysis of 38 Legionella species identifies large and diverse effector repertoires.</title>
        <authorList>
            <person name="Burstein D."/>
            <person name="Amaro F."/>
            <person name="Zusman T."/>
            <person name="Lifshitz Z."/>
            <person name="Cohen O."/>
            <person name="Gilbert J.A."/>
            <person name="Pupko T."/>
            <person name="Shuman H.A."/>
            <person name="Segal G."/>
        </authorList>
    </citation>
    <scope>NUCLEOTIDE SEQUENCE [LARGE SCALE GENOMIC DNA]</scope>
    <source>
        <strain evidence="3 4">WIGA</strain>
    </source>
</reference>
<gene>
    <name evidence="3" type="ORF">Lboz_1232</name>
</gene>
<evidence type="ECO:0000313" key="4">
    <source>
        <dbReference type="Proteomes" id="UP000054695"/>
    </source>
</evidence>
<accession>A0A0W0RV70</accession>
<dbReference type="SUPFAM" id="SSF56112">
    <property type="entry name" value="Protein kinase-like (PK-like)"/>
    <property type="match status" value="1"/>
</dbReference>
<feature type="compositionally biased region" description="Basic and acidic residues" evidence="1">
    <location>
        <begin position="704"/>
        <end position="715"/>
    </location>
</feature>
<dbReference type="NCBIfam" id="NF043057">
    <property type="entry name" value="T4SS_LegK7"/>
    <property type="match status" value="1"/>
</dbReference>
<keyword evidence="3" id="KW-0418">Kinase</keyword>
<sequence length="810" mass="93548">MGLTVKPINAKHRRLIRQIHEFNKIPEEDTVQRLFYLQKINYHINSIPIFEGEFKWLAARGPESWRAHLEMHGINPDGSFLFKGIQFAKAVAAQIPASLISPGLKEEVEGKNIYELMQDRDALLKSARPFSEIKEQFLAISERLSVLAEKESILKKNLDDHAQILSLAKEKIRAIKGESDLSSSDYKTEVLGEKQVNNFNFKFRMKGWKEALVFRVEDRNDLSFEQDLHSYPVSKYFANDVALFMMQFKSEDHKEIEFKPVVLSQFANQGSLLDIAKKLKGQPQQKIAAITKYYFNQINDFCLKLKEANAYHPDIKLSNFLMHNHKLLISDRKTFVRSPKPLASTLRSSPRYAPPQYLACLDEACEDYIPKAYTTQIDIEQLMSYQMGKALKEFLIVTQLGDIPEKSDEKNRSVLAHFEKPNRAIINLSILVEELTRYEEGKRLTIEQFKRLLPFFNHNIDDFYKQLEKELPAKNLGIEHELNEIDQLLHNNKLKSINFLEQANIVFATISEQNPKEPRFNRVTEKLAIKCYQECSKSYFSQISQDIEDALLTKDWDSASWWRQIIHTLSFGFFRVKRVTTADNIDISLNFNDPEFRTHFIQLEFLPATILDNLGASEANNFKDYFQAHLEEIRALNDTNSNGEEEVGVLEKQKDPTEEEANIPTPKKSAEKKDEELLSTETIVVKNNSIEKSDEATFPTKTSADVEPHADEESSTKQQKTASQTDKKPKHKKRTSVDLKENYRFFAELAKGAKDDDPQIKKRSIRRVGSTLFRGEKSSHYPRAQDIFRQPSVVQEKVSNQQHLTTGLIQ</sequence>
<dbReference type="AlphaFoldDB" id="A0A0W0RV70"/>
<evidence type="ECO:0000256" key="1">
    <source>
        <dbReference type="SAM" id="MobiDB-lite"/>
    </source>
</evidence>
<evidence type="ECO:0000313" key="3">
    <source>
        <dbReference type="EMBL" id="KTC74833.1"/>
    </source>
</evidence>
<proteinExistence type="predicted"/>
<dbReference type="InterPro" id="IPR011009">
    <property type="entry name" value="Kinase-like_dom_sf"/>
</dbReference>
<keyword evidence="3" id="KW-0808">Transferase</keyword>
<comment type="caution">
    <text evidence="3">The sequence shown here is derived from an EMBL/GenBank/DDBJ whole genome shotgun (WGS) entry which is preliminary data.</text>
</comment>
<organism evidence="3 4">
    <name type="scientific">Legionella bozemanae</name>
    <name type="common">Fluoribacter bozemanae</name>
    <dbReference type="NCBI Taxonomy" id="447"/>
    <lineage>
        <taxon>Bacteria</taxon>
        <taxon>Pseudomonadati</taxon>
        <taxon>Pseudomonadota</taxon>
        <taxon>Gammaproteobacteria</taxon>
        <taxon>Legionellales</taxon>
        <taxon>Legionellaceae</taxon>
        <taxon>Legionella</taxon>
    </lineage>
</organism>
<dbReference type="Gene3D" id="1.10.510.10">
    <property type="entry name" value="Transferase(Phosphotransferase) domain 1"/>
    <property type="match status" value="1"/>
</dbReference>
<dbReference type="OrthoDB" id="5634485at2"/>
<feature type="region of interest" description="Disordered" evidence="1">
    <location>
        <begin position="637"/>
        <end position="737"/>
    </location>
</feature>
<dbReference type="PROSITE" id="PS50011">
    <property type="entry name" value="PROTEIN_KINASE_DOM"/>
    <property type="match status" value="1"/>
</dbReference>